<evidence type="ECO:0000313" key="3">
    <source>
        <dbReference type="EMBL" id="ETW94322.1"/>
    </source>
</evidence>
<evidence type="ECO:0000259" key="2">
    <source>
        <dbReference type="Pfam" id="PF19501"/>
    </source>
</evidence>
<gene>
    <name evidence="3" type="ORF">ETSY1_35425</name>
</gene>
<dbReference type="InterPro" id="IPR048329">
    <property type="entry name" value="PcRGLX_1st"/>
</dbReference>
<evidence type="ECO:0000313" key="4">
    <source>
        <dbReference type="Proteomes" id="UP000019141"/>
    </source>
</evidence>
<feature type="signal peptide" evidence="1">
    <location>
        <begin position="1"/>
        <end position="20"/>
    </location>
</feature>
<proteinExistence type="predicted"/>
<dbReference type="HOGENOM" id="CLU_328100_0_0_7"/>
<feature type="chain" id="PRO_5004844633" description="PcRGLX/YetA-like N-terminal RIFT barrel domain-containing protein" evidence="1">
    <location>
        <begin position="21"/>
        <end position="876"/>
    </location>
</feature>
<comment type="caution">
    <text evidence="3">The sequence shown here is derived from an EMBL/GenBank/DDBJ whole genome shotgun (WGS) entry which is preliminary data.</text>
</comment>
<dbReference type="PANTHER" id="PTHR40081">
    <property type="entry name" value="CONCANAVALIN A-LIKE LECTIN/GLUCANASE"/>
    <property type="match status" value="1"/>
</dbReference>
<keyword evidence="1" id="KW-0732">Signal</keyword>
<feature type="domain" description="PcRGLX/YetA-like N-terminal RIFT barrel" evidence="2">
    <location>
        <begin position="77"/>
        <end position="128"/>
    </location>
</feature>
<sequence>MLTRLLIALLLLAGPMQGYAAPPVPAALRAWQPGAEAPSAEARRSPLYIAPVPAAAHERVTFTITEREGVNRQLAPVRGGLPFRRGELTDPSHIRLLDAQGRERPVQGLATSYWPEGTVRWLCIDFTTDIKAGQTQSFTLAYGTDVRTTSRSSLKVHQRQRAGAVDINTGDLRLAFEPGAGFAHVIAADGMGGKRTIQGRLDLSDADGRPAATLPLQITAVRLVEHGPVQATVYLEGRYGKQTVRRSFPKRGHLPPRNQTSPKFAFHGHVRVYGDSTRLDVIHAFGYNGEESRDFVKRYGLILPVEIGRETTLIYGGERGRAVRTPLHNRLTLVQGGHSQWVLEGDAQATGKRFGGWAALQHAGGRHYTTIALRHAWQQWPVTLEALAAEGALALYVYGAPKDEFLDLRYEGDFFGKSKSMYVGQELSAYYDGDRKGKAAGLLKISELAIDLARDPEGVGRGVHQPLTPIVEPARIAATKALGHIGTYAGARAAGLRADHMKRWAEALLQFPVIQHEANGLYGWVDWPDQADCKKSVDGRFQLMMRGGVGWTNGERASLAYYYHFAAGGAEKYLHLGHAMSLHNIGIDLEHPGGEMYPGTPHRHNQVHWNSPGSERQAAVRAWLVDYWMTGHPEIRRILFDLYLPLHRPASGNGPDPVLVAYRGGAENYPNLMAYLTDRDPIWIKHHKGIDWATYEAVSQGQTLPKGRYKGGMMTWKNGYIKLQNTRPGKLQGYWLTYGSDDRLTDYASLFGYEVTLKALRAFGDSFLGKGNTAPKLNRYHSPEYGYTGYYLLTRNQRVLQELSKRWQKERRSTPGKPLVWDSYGVQGTAEQWHKLTKKGYGKNGFKIQAANIVENILGFAAFEHRHRLKARAAKP</sequence>
<dbReference type="Pfam" id="PF19501">
    <property type="entry name" value="PcRGLX_1st"/>
    <property type="match status" value="1"/>
</dbReference>
<evidence type="ECO:0000256" key="1">
    <source>
        <dbReference type="SAM" id="SignalP"/>
    </source>
</evidence>
<name>W4L8J2_ENTF1</name>
<protein>
    <recommendedName>
        <fullName evidence="2">PcRGLX/YetA-like N-terminal RIFT barrel domain-containing protein</fullName>
    </recommendedName>
</protein>
<dbReference type="Proteomes" id="UP000019141">
    <property type="component" value="Unassembled WGS sequence"/>
</dbReference>
<keyword evidence="4" id="KW-1185">Reference proteome</keyword>
<dbReference type="InterPro" id="IPR045793">
    <property type="entry name" value="PcRGLX/YetA-like"/>
</dbReference>
<accession>W4L8J2</accession>
<dbReference type="EMBL" id="AZHW01001083">
    <property type="protein sequence ID" value="ETW94322.1"/>
    <property type="molecule type" value="Genomic_DNA"/>
</dbReference>
<reference evidence="3 4" key="1">
    <citation type="journal article" date="2014" name="Nature">
        <title>An environmental bacterial taxon with a large and distinct metabolic repertoire.</title>
        <authorList>
            <person name="Wilson M.C."/>
            <person name="Mori T."/>
            <person name="Ruckert C."/>
            <person name="Uria A.R."/>
            <person name="Helf M.J."/>
            <person name="Takada K."/>
            <person name="Gernert C."/>
            <person name="Steffens U.A."/>
            <person name="Heycke N."/>
            <person name="Schmitt S."/>
            <person name="Rinke C."/>
            <person name="Helfrich E.J."/>
            <person name="Brachmann A.O."/>
            <person name="Gurgui C."/>
            <person name="Wakimoto T."/>
            <person name="Kracht M."/>
            <person name="Crusemann M."/>
            <person name="Hentschel U."/>
            <person name="Abe I."/>
            <person name="Matsunaga S."/>
            <person name="Kalinowski J."/>
            <person name="Takeyama H."/>
            <person name="Piel J."/>
        </authorList>
    </citation>
    <scope>NUCLEOTIDE SEQUENCE [LARGE SCALE GENOMIC DNA]</scope>
    <source>
        <strain evidence="4">TSY1</strain>
    </source>
</reference>
<dbReference type="PANTHER" id="PTHR40081:SF1">
    <property type="entry name" value="TAT PATHWAY SIGNAL SEQUENCE DOMAIN PROTEIN"/>
    <property type="match status" value="1"/>
</dbReference>
<dbReference type="AlphaFoldDB" id="W4L8J2"/>
<organism evidence="3 4">
    <name type="scientific">Entotheonella factor</name>
    <dbReference type="NCBI Taxonomy" id="1429438"/>
    <lineage>
        <taxon>Bacteria</taxon>
        <taxon>Pseudomonadati</taxon>
        <taxon>Nitrospinota/Tectimicrobiota group</taxon>
        <taxon>Candidatus Tectimicrobiota</taxon>
        <taxon>Candidatus Entotheonellia</taxon>
        <taxon>Candidatus Entotheonellales</taxon>
        <taxon>Candidatus Entotheonellaceae</taxon>
        <taxon>Candidatus Entotheonella</taxon>
    </lineage>
</organism>